<comment type="subcellular location">
    <subcellularLocation>
        <location evidence="1">Nucleus</location>
    </subcellularLocation>
</comment>
<evidence type="ECO:0000259" key="7">
    <source>
        <dbReference type="PROSITE" id="PS50048"/>
    </source>
</evidence>
<dbReference type="InterPro" id="IPR036864">
    <property type="entry name" value="Zn2-C6_fun-type_DNA-bd_sf"/>
</dbReference>
<dbReference type="Proteomes" id="UP000622797">
    <property type="component" value="Unassembled WGS sequence"/>
</dbReference>
<dbReference type="GO" id="GO:0006351">
    <property type="term" value="P:DNA-templated transcription"/>
    <property type="evidence" value="ECO:0007669"/>
    <property type="project" value="InterPro"/>
</dbReference>
<organism evidence="8 9">
    <name type="scientific">Fusarium sarcochroum</name>
    <dbReference type="NCBI Taxonomy" id="1208366"/>
    <lineage>
        <taxon>Eukaryota</taxon>
        <taxon>Fungi</taxon>
        <taxon>Dikarya</taxon>
        <taxon>Ascomycota</taxon>
        <taxon>Pezizomycotina</taxon>
        <taxon>Sordariomycetes</taxon>
        <taxon>Hypocreomycetidae</taxon>
        <taxon>Hypocreales</taxon>
        <taxon>Nectriaceae</taxon>
        <taxon>Fusarium</taxon>
        <taxon>Fusarium lateritium species complex</taxon>
    </lineage>
</organism>
<dbReference type="EMBL" id="JABEXW010000759">
    <property type="protein sequence ID" value="KAF4956140.1"/>
    <property type="molecule type" value="Genomic_DNA"/>
</dbReference>
<reference evidence="8" key="2">
    <citation type="submission" date="2020-05" db="EMBL/GenBank/DDBJ databases">
        <authorList>
            <person name="Kim H.-S."/>
            <person name="Proctor R.H."/>
            <person name="Brown D.W."/>
        </authorList>
    </citation>
    <scope>NUCLEOTIDE SEQUENCE</scope>
    <source>
        <strain evidence="8">NRRL 20472</strain>
    </source>
</reference>
<dbReference type="GO" id="GO:0000981">
    <property type="term" value="F:DNA-binding transcription factor activity, RNA polymerase II-specific"/>
    <property type="evidence" value="ECO:0007669"/>
    <property type="project" value="InterPro"/>
</dbReference>
<dbReference type="CDD" id="cd00067">
    <property type="entry name" value="GAL4"/>
    <property type="match status" value="1"/>
</dbReference>
<dbReference type="Pfam" id="PF04082">
    <property type="entry name" value="Fungal_trans"/>
    <property type="match status" value="1"/>
</dbReference>
<dbReference type="PROSITE" id="PS50048">
    <property type="entry name" value="ZN2_CY6_FUNGAL_2"/>
    <property type="match status" value="1"/>
</dbReference>
<evidence type="ECO:0000256" key="5">
    <source>
        <dbReference type="ARBA" id="ARBA00023163"/>
    </source>
</evidence>
<evidence type="ECO:0000313" key="9">
    <source>
        <dbReference type="Proteomes" id="UP000622797"/>
    </source>
</evidence>
<dbReference type="InterPro" id="IPR007219">
    <property type="entry name" value="XnlR_reg_dom"/>
</dbReference>
<dbReference type="SMART" id="SM00906">
    <property type="entry name" value="Fungal_trans"/>
    <property type="match status" value="1"/>
</dbReference>
<dbReference type="InterPro" id="IPR050987">
    <property type="entry name" value="AtrR-like"/>
</dbReference>
<keyword evidence="2" id="KW-0479">Metal-binding</keyword>
<dbReference type="CDD" id="cd12148">
    <property type="entry name" value="fungal_TF_MHR"/>
    <property type="match status" value="1"/>
</dbReference>
<evidence type="ECO:0000256" key="4">
    <source>
        <dbReference type="ARBA" id="ARBA00023125"/>
    </source>
</evidence>
<dbReference type="OrthoDB" id="4116913at2759"/>
<evidence type="ECO:0000256" key="1">
    <source>
        <dbReference type="ARBA" id="ARBA00004123"/>
    </source>
</evidence>
<evidence type="ECO:0000256" key="3">
    <source>
        <dbReference type="ARBA" id="ARBA00023015"/>
    </source>
</evidence>
<dbReference type="GO" id="GO:0008270">
    <property type="term" value="F:zinc ion binding"/>
    <property type="evidence" value="ECO:0007669"/>
    <property type="project" value="InterPro"/>
</dbReference>
<dbReference type="PANTHER" id="PTHR46910">
    <property type="entry name" value="TRANSCRIPTION FACTOR PDR1"/>
    <property type="match status" value="1"/>
</dbReference>
<keyword evidence="5" id="KW-0804">Transcription</keyword>
<dbReference type="GO" id="GO:0005634">
    <property type="term" value="C:nucleus"/>
    <property type="evidence" value="ECO:0007669"/>
    <property type="project" value="UniProtKB-SubCell"/>
</dbReference>
<proteinExistence type="predicted"/>
<dbReference type="SUPFAM" id="SSF57701">
    <property type="entry name" value="Zn2/Cys6 DNA-binding domain"/>
    <property type="match status" value="1"/>
</dbReference>
<gene>
    <name evidence="8" type="ORF">FSARC_11670</name>
</gene>
<accession>A0A8H4TDP6</accession>
<keyword evidence="3" id="KW-0805">Transcription regulation</keyword>
<comment type="caution">
    <text evidence="8">The sequence shown here is derived from an EMBL/GenBank/DDBJ whole genome shotgun (WGS) entry which is preliminary data.</text>
</comment>
<feature type="domain" description="Zn(2)-C6 fungal-type" evidence="7">
    <location>
        <begin position="6"/>
        <end position="38"/>
    </location>
</feature>
<dbReference type="GO" id="GO:0003677">
    <property type="term" value="F:DNA binding"/>
    <property type="evidence" value="ECO:0007669"/>
    <property type="project" value="UniProtKB-KW"/>
</dbReference>
<name>A0A8H4TDP6_9HYPO</name>
<dbReference type="InterPro" id="IPR001138">
    <property type="entry name" value="Zn2Cys6_DnaBD"/>
</dbReference>
<keyword evidence="9" id="KW-1185">Reference proteome</keyword>
<dbReference type="Gene3D" id="4.10.240.10">
    <property type="entry name" value="Zn(2)-C6 fungal-type DNA-binding domain"/>
    <property type="match status" value="1"/>
</dbReference>
<dbReference type="AlphaFoldDB" id="A0A8H4TDP6"/>
<keyword evidence="4" id="KW-0238">DNA-binding</keyword>
<keyword evidence="6" id="KW-0539">Nucleus</keyword>
<evidence type="ECO:0000256" key="2">
    <source>
        <dbReference type="ARBA" id="ARBA00022723"/>
    </source>
</evidence>
<evidence type="ECO:0000313" key="8">
    <source>
        <dbReference type="EMBL" id="KAF4956140.1"/>
    </source>
</evidence>
<sequence length="647" mass="73302">MPPRRACDVCYKRKIQCIIKTQGDPCDWCDSQSLACTFDRVIQKDPNKRTTSDVVQELSLRVETLEEALQSALCANMPTGGASPWSQRSFPERPFAEPSSIRLTASPVTTNPSQLPAIISPSDLASNTILAQTNPPKPTYKLSRCQIGNNWYFKGIGILSERGRQWIARGAGERVFMENFDIFSNPFGTTPRLSPATFPEQPRVLPSKVICRHLVEVFFKSKTSILFPILERGLFEGTIARAYEDEAVDLGRRTSAEACLWAMLALILRTTDVTQLGLTVEPKDCIHEATRLLTIINGNTSLDSLEGTLLLWACQKMTGQCRDASVTFTSACRMVCDLGGHFPLPRPAILPQHIPTFDDQTRLHIRRLFWVCYCFDKDISLRTERPPLLTSDHCDVSESEEFNNQTIWSNQSRDTNLAKIKENASRILCSPRAFQYTESELLAHVRQLDDELEEWRLSIEPRYRPRLSILSGSSFVLPSVMSLESRTYLINLQLDYLFTIINIHTLVRKCGDLEENLPDDLHSVVHSSADLSIEASRSIFRILETVVDFWKEDSVWIVSHYAPMAAMPLFMNILIHPLGHTADSDLHILSSISLITRKIPAERLSKEEIGYIQEISEFVMELVRLSHSAAWKVKRGEREHDLDIIHA</sequence>
<dbReference type="PANTHER" id="PTHR46910:SF37">
    <property type="entry name" value="ZN(II)2CYS6 TRANSCRIPTION FACTOR (EUROFUNG)"/>
    <property type="match status" value="1"/>
</dbReference>
<reference evidence="8" key="1">
    <citation type="journal article" date="2020" name="BMC Genomics">
        <title>Correction to: Identification and distribution of gene clusters required for synthesis of sphingolipid metabolism inhibitors in diverse species of the filamentous fungus Fusarium.</title>
        <authorList>
            <person name="Kim H.S."/>
            <person name="Lohmar J.M."/>
            <person name="Busman M."/>
            <person name="Brown D.W."/>
            <person name="Naumann T.A."/>
            <person name="Divon H.H."/>
            <person name="Lysoe E."/>
            <person name="Uhlig S."/>
            <person name="Proctor R.H."/>
        </authorList>
    </citation>
    <scope>NUCLEOTIDE SEQUENCE</scope>
    <source>
        <strain evidence="8">NRRL 20472</strain>
    </source>
</reference>
<evidence type="ECO:0000256" key="6">
    <source>
        <dbReference type="ARBA" id="ARBA00023242"/>
    </source>
</evidence>
<protein>
    <recommendedName>
        <fullName evidence="7">Zn(2)-C6 fungal-type domain-containing protein</fullName>
    </recommendedName>
</protein>